<dbReference type="InterPro" id="IPR045450">
    <property type="entry name" value="VMAP_C"/>
</dbReference>
<evidence type="ECO:0000256" key="1">
    <source>
        <dbReference type="SAM" id="MobiDB-lite"/>
    </source>
</evidence>
<protein>
    <submittedName>
        <fullName evidence="3">Trypsin-like peptidase</fullName>
    </submittedName>
</protein>
<dbReference type="InterPro" id="IPR009003">
    <property type="entry name" value="Peptidase_S1_PA"/>
</dbReference>
<feature type="compositionally biased region" description="Polar residues" evidence="1">
    <location>
        <begin position="733"/>
        <end position="742"/>
    </location>
</feature>
<accession>A0A542UA21</accession>
<sequence length="742" mass="81813">MGWFRRSGDITPTLVSVMRVRAMAEDPSVAGAGALLSPRYVLTCAHVVSDALGKQPTDIEPPTRSARLDVMVRQGAELHRSTARLVVWVPPRHTPGNNWGEGDLAVLELDEPATPPMRAVTWQDMTEGLRVRAWHGGGDTGTFADTTIKAADAWYYFADADLRGASIQHGYSGGPLCREDDLTVAVGLVTSHVINDRLLSDRQVVRRTLTVPWQRIRDELERAEAHDVIAACLRAPFTDTGNVPDGAVDLLLRLFDSREQLKYQANRLAKKLGFHMTTEEPDTAVLPLEEELAALLFTEGRALATLAELLTDVVGEERRKTLDRLVALGRTQEGVRLLSVGEHHRLLALLTPVNAAHPRLLCQAARHVLQLAHRLPEWVYDGAVPEARLAAAVADLDQDSADMMPPLLRLAVFLSAAVADKELRKELDAWCDDVGRRLGRDRSLLTDCRAQASSWVKSRRRPLTRIVVDLSRNDADCQRYTCHIWRVREGRAPQEAGISAGPYTAEEIGREIHGLAGEHGNGGDEPAPWIDVVVAREHLDVPVDGWTASTLLDELAALGISSSDADDSPLVLGAQYQMALRLREYYSETEAENKRRQVLARRWAAGRTGPLVIKEDTNLLVLLRAMTAEYSDVSWTVLHGGPLHREKLLAICLAHGVPVVLWDREAAHAEQAQRLDEIVGSVALPDLPEAVRRFREEVYYGVRTAAARPAMVWDDPGMALPMPPDYGDPPDALTNSGRMAAR</sequence>
<reference evidence="3 4" key="1">
    <citation type="submission" date="2019-06" db="EMBL/GenBank/DDBJ databases">
        <title>Sequencing the genomes of 1000 actinobacteria strains.</title>
        <authorList>
            <person name="Klenk H.-P."/>
        </authorList>
    </citation>
    <scope>NUCLEOTIDE SEQUENCE [LARGE SCALE GENOMIC DNA]</scope>
    <source>
        <strain evidence="3 4">DSM 41929</strain>
    </source>
</reference>
<comment type="caution">
    <text evidence="3">The sequence shown here is derived from an EMBL/GenBank/DDBJ whole genome shotgun (WGS) entry which is preliminary data.</text>
</comment>
<dbReference type="OrthoDB" id="3307525at2"/>
<organism evidence="3 4">
    <name type="scientific">Streptomyces puniciscabiei</name>
    <dbReference type="NCBI Taxonomy" id="164348"/>
    <lineage>
        <taxon>Bacteria</taxon>
        <taxon>Bacillati</taxon>
        <taxon>Actinomycetota</taxon>
        <taxon>Actinomycetes</taxon>
        <taxon>Kitasatosporales</taxon>
        <taxon>Streptomycetaceae</taxon>
        <taxon>Streptomyces</taxon>
    </lineage>
</organism>
<dbReference type="AlphaFoldDB" id="A0A542UA21"/>
<feature type="region of interest" description="Disordered" evidence="1">
    <location>
        <begin position="723"/>
        <end position="742"/>
    </location>
</feature>
<feature type="domain" description="vWA-MoxR associated protein C-terminal" evidence="2">
    <location>
        <begin position="478"/>
        <end position="716"/>
    </location>
</feature>
<name>A0A542UA21_9ACTN</name>
<evidence type="ECO:0000259" key="2">
    <source>
        <dbReference type="Pfam" id="PF20028"/>
    </source>
</evidence>
<dbReference type="Pfam" id="PF13365">
    <property type="entry name" value="Trypsin_2"/>
    <property type="match status" value="1"/>
</dbReference>
<gene>
    <name evidence="3" type="ORF">FB563_0856</name>
</gene>
<keyword evidence="4" id="KW-1185">Reference proteome</keyword>
<evidence type="ECO:0000313" key="3">
    <source>
        <dbReference type="EMBL" id="TQK95933.1"/>
    </source>
</evidence>
<dbReference type="Pfam" id="PF20028">
    <property type="entry name" value="VMAP-C"/>
    <property type="match status" value="1"/>
</dbReference>
<dbReference type="EMBL" id="VFNX01000001">
    <property type="protein sequence ID" value="TQK95933.1"/>
    <property type="molecule type" value="Genomic_DNA"/>
</dbReference>
<dbReference type="Gene3D" id="2.40.10.10">
    <property type="entry name" value="Trypsin-like serine proteases"/>
    <property type="match status" value="1"/>
</dbReference>
<dbReference type="InterPro" id="IPR043504">
    <property type="entry name" value="Peptidase_S1_PA_chymotrypsin"/>
</dbReference>
<evidence type="ECO:0000313" key="4">
    <source>
        <dbReference type="Proteomes" id="UP000318103"/>
    </source>
</evidence>
<proteinExistence type="predicted"/>
<dbReference type="Proteomes" id="UP000318103">
    <property type="component" value="Unassembled WGS sequence"/>
</dbReference>
<dbReference type="SUPFAM" id="SSF50494">
    <property type="entry name" value="Trypsin-like serine proteases"/>
    <property type="match status" value="1"/>
</dbReference>